<dbReference type="GO" id="GO:0043625">
    <property type="term" value="C:delta DNA polymerase complex"/>
    <property type="evidence" value="ECO:0007669"/>
    <property type="project" value="TreeGrafter"/>
</dbReference>
<dbReference type="GO" id="GO:0003887">
    <property type="term" value="F:DNA-directed DNA polymerase activity"/>
    <property type="evidence" value="ECO:0007669"/>
    <property type="project" value="TreeGrafter"/>
</dbReference>
<dbReference type="EMBL" id="JH687398">
    <property type="protein sequence ID" value="EIM80352.1"/>
    <property type="molecule type" value="Genomic_DNA"/>
</dbReference>
<evidence type="ECO:0000313" key="3">
    <source>
        <dbReference type="Proteomes" id="UP000053927"/>
    </source>
</evidence>
<feature type="compositionally biased region" description="Acidic residues" evidence="1">
    <location>
        <begin position="64"/>
        <end position="83"/>
    </location>
</feature>
<dbReference type="RefSeq" id="XP_007310490.1">
    <property type="nucleotide sequence ID" value="XM_007310428.1"/>
</dbReference>
<feature type="region of interest" description="Disordered" evidence="1">
    <location>
        <begin position="1"/>
        <end position="124"/>
    </location>
</feature>
<evidence type="ECO:0008006" key="4">
    <source>
        <dbReference type="Google" id="ProtNLM"/>
    </source>
</evidence>
<dbReference type="GO" id="GO:0000731">
    <property type="term" value="P:DNA synthesis involved in DNA repair"/>
    <property type="evidence" value="ECO:0007669"/>
    <property type="project" value="InterPro"/>
</dbReference>
<name>R7S1A9_STEHR</name>
<reference evidence="3" key="1">
    <citation type="journal article" date="2012" name="Science">
        <title>The Paleozoic origin of enzymatic lignin decomposition reconstructed from 31 fungal genomes.</title>
        <authorList>
            <person name="Floudas D."/>
            <person name="Binder M."/>
            <person name="Riley R."/>
            <person name="Barry K."/>
            <person name="Blanchette R.A."/>
            <person name="Henrissat B."/>
            <person name="Martinez A.T."/>
            <person name="Otillar R."/>
            <person name="Spatafora J.W."/>
            <person name="Yadav J.S."/>
            <person name="Aerts A."/>
            <person name="Benoit I."/>
            <person name="Boyd A."/>
            <person name="Carlson A."/>
            <person name="Copeland A."/>
            <person name="Coutinho P.M."/>
            <person name="de Vries R.P."/>
            <person name="Ferreira P."/>
            <person name="Findley K."/>
            <person name="Foster B."/>
            <person name="Gaskell J."/>
            <person name="Glotzer D."/>
            <person name="Gorecki P."/>
            <person name="Heitman J."/>
            <person name="Hesse C."/>
            <person name="Hori C."/>
            <person name="Igarashi K."/>
            <person name="Jurgens J.A."/>
            <person name="Kallen N."/>
            <person name="Kersten P."/>
            <person name="Kohler A."/>
            <person name="Kuees U."/>
            <person name="Kumar T.K.A."/>
            <person name="Kuo A."/>
            <person name="LaButti K."/>
            <person name="Larrondo L.F."/>
            <person name="Lindquist E."/>
            <person name="Ling A."/>
            <person name="Lombard V."/>
            <person name="Lucas S."/>
            <person name="Lundell T."/>
            <person name="Martin R."/>
            <person name="McLaughlin D.J."/>
            <person name="Morgenstern I."/>
            <person name="Morin E."/>
            <person name="Murat C."/>
            <person name="Nagy L.G."/>
            <person name="Nolan M."/>
            <person name="Ohm R.A."/>
            <person name="Patyshakuliyeva A."/>
            <person name="Rokas A."/>
            <person name="Ruiz-Duenas F.J."/>
            <person name="Sabat G."/>
            <person name="Salamov A."/>
            <person name="Samejima M."/>
            <person name="Schmutz J."/>
            <person name="Slot J.C."/>
            <person name="St John F."/>
            <person name="Stenlid J."/>
            <person name="Sun H."/>
            <person name="Sun S."/>
            <person name="Syed K."/>
            <person name="Tsang A."/>
            <person name="Wiebenga A."/>
            <person name="Young D."/>
            <person name="Pisabarro A."/>
            <person name="Eastwood D.C."/>
            <person name="Martin F."/>
            <person name="Cullen D."/>
            <person name="Grigoriev I.V."/>
            <person name="Hibbett D.S."/>
        </authorList>
    </citation>
    <scope>NUCLEOTIDE SEQUENCE [LARGE SCALE GENOMIC DNA]</scope>
    <source>
        <strain evidence="3">FP-91666</strain>
    </source>
</reference>
<dbReference type="GeneID" id="18800071"/>
<proteinExistence type="predicted"/>
<dbReference type="PANTHER" id="PTHR14303:SF0">
    <property type="entry name" value="DNA POLYMERASE DELTA SUBUNIT 4"/>
    <property type="match status" value="1"/>
</dbReference>
<evidence type="ECO:0000313" key="2">
    <source>
        <dbReference type="EMBL" id="EIM80352.1"/>
    </source>
</evidence>
<protein>
    <recommendedName>
        <fullName evidence="4">DNA polymerase delta subunit 4</fullName>
    </recommendedName>
</protein>
<dbReference type="Proteomes" id="UP000053927">
    <property type="component" value="Unassembled WGS sequence"/>
</dbReference>
<dbReference type="AlphaFoldDB" id="R7S1A9"/>
<organism evidence="2 3">
    <name type="scientific">Stereum hirsutum (strain FP-91666)</name>
    <name type="common">White-rot fungus</name>
    <dbReference type="NCBI Taxonomy" id="721885"/>
    <lineage>
        <taxon>Eukaryota</taxon>
        <taxon>Fungi</taxon>
        <taxon>Dikarya</taxon>
        <taxon>Basidiomycota</taxon>
        <taxon>Agaricomycotina</taxon>
        <taxon>Agaricomycetes</taxon>
        <taxon>Russulales</taxon>
        <taxon>Stereaceae</taxon>
        <taxon>Stereum</taxon>
    </lineage>
</organism>
<keyword evidence="3" id="KW-1185">Reference proteome</keyword>
<dbReference type="Pfam" id="PF04081">
    <property type="entry name" value="DNA_pol_delta_4"/>
    <property type="match status" value="1"/>
</dbReference>
<dbReference type="InterPro" id="IPR007218">
    <property type="entry name" value="DNA_pol_delta_4"/>
</dbReference>
<dbReference type="GO" id="GO:0006261">
    <property type="term" value="P:DNA-templated DNA replication"/>
    <property type="evidence" value="ECO:0007669"/>
    <property type="project" value="TreeGrafter"/>
</dbReference>
<evidence type="ECO:0000256" key="1">
    <source>
        <dbReference type="SAM" id="MobiDB-lite"/>
    </source>
</evidence>
<gene>
    <name evidence="2" type="ORF">STEHIDRAFT_150559</name>
</gene>
<dbReference type="OrthoDB" id="337486at2759"/>
<dbReference type="eggNOG" id="ENOG502SC9I">
    <property type="taxonomic scope" value="Eukaryota"/>
</dbReference>
<dbReference type="OMA" id="QTMVHHI"/>
<dbReference type="KEGG" id="shs:STEHIDRAFT_150559"/>
<accession>R7S1A9</accession>
<dbReference type="PANTHER" id="PTHR14303">
    <property type="entry name" value="DNA POLYMERASE DELTA SUBUNIT 4"/>
    <property type="match status" value="1"/>
</dbReference>
<sequence>MAPGTKRTSSGTMKQGTLSFAAKRTGSGPSASTAKSGKKTIGGNASPSVKVATPKPTTATIEVDSSEGEDDLLEEYISSEDELPMTVSTEQKKKLKGTKPKSEVVNSGDGLENATAAETAEDVKDEVQEPVMREKLNMDDKKWNKQYGLARVKMGNLKPVHCEGDKKVHHILRVFDMSYEYGPFIGVTRLERWERANALGLNPPPEIKEILITEQGVNDKKIRESALYGMV</sequence>
<feature type="compositionally biased region" description="Polar residues" evidence="1">
    <location>
        <begin position="1"/>
        <end position="18"/>
    </location>
</feature>